<protein>
    <recommendedName>
        <fullName evidence="3">DUF829 domain-containing protein</fullName>
    </recommendedName>
</protein>
<dbReference type="PANTHER" id="PTHR12265:SF0">
    <property type="entry name" value="EXPRESSED PROTEIN"/>
    <property type="match status" value="1"/>
</dbReference>
<proteinExistence type="predicted"/>
<evidence type="ECO:0008006" key="3">
    <source>
        <dbReference type="Google" id="ProtNLM"/>
    </source>
</evidence>
<dbReference type="AlphaFoldDB" id="A0ABC8U5G8"/>
<organism evidence="1 2">
    <name type="scientific">Ilex paraguariensis</name>
    <name type="common">yerba mate</name>
    <dbReference type="NCBI Taxonomy" id="185542"/>
    <lineage>
        <taxon>Eukaryota</taxon>
        <taxon>Viridiplantae</taxon>
        <taxon>Streptophyta</taxon>
        <taxon>Embryophyta</taxon>
        <taxon>Tracheophyta</taxon>
        <taxon>Spermatophyta</taxon>
        <taxon>Magnoliopsida</taxon>
        <taxon>eudicotyledons</taxon>
        <taxon>Gunneridae</taxon>
        <taxon>Pentapetalae</taxon>
        <taxon>asterids</taxon>
        <taxon>campanulids</taxon>
        <taxon>Aquifoliales</taxon>
        <taxon>Aquifoliaceae</taxon>
        <taxon>Ilex</taxon>
    </lineage>
</organism>
<keyword evidence="2" id="KW-1185">Reference proteome</keyword>
<gene>
    <name evidence="1" type="ORF">ILEXP_LOCUS46857</name>
</gene>
<sequence>MWGFGGRYYWGRNERGKIEGIVVVFAWMSSQEKHLKSYVELYSSLGWNSLIFHSQFLNLFFPDKASSLAIEILNELVKELTVRPCPVVFASFSGGPKACMYKVLQIIDGKCEAQVNLDEYRLVRDCVSGHIYDSTPVDFTSDLGTRFVLHPTVLKMSRPPLLASWIANGISLSLDALFLSRFESQRAEYWQTLYSSISLGAPYLLLCSEDDDLAPCQIICNFAQRLQDLGGDVKLVKWKSSPHVGHYRHYPIDYKVAVTELLGKAAVIYSRRIRQLEGEKMGLEGTHDEILEPLNNLRKVAASSNQSFQRVALELNDHFFVPSSVEYREGRDGGSVQDERNEHIIPLSSPPSINPHGVLGQMLFDVCVPKNVEDWDVKSSSSLRRSPFLSARSHSSFNPIKCIRRSRL</sequence>
<dbReference type="Pfam" id="PF05705">
    <property type="entry name" value="DUF829"/>
    <property type="match status" value="2"/>
</dbReference>
<reference evidence="1 2" key="1">
    <citation type="submission" date="2024-02" db="EMBL/GenBank/DDBJ databases">
        <authorList>
            <person name="Vignale AGUSTIN F."/>
            <person name="Sosa J E."/>
            <person name="Modenutti C."/>
        </authorList>
    </citation>
    <scope>NUCLEOTIDE SEQUENCE [LARGE SCALE GENOMIC DNA]</scope>
</reference>
<evidence type="ECO:0000313" key="1">
    <source>
        <dbReference type="EMBL" id="CAK9176993.1"/>
    </source>
</evidence>
<evidence type="ECO:0000313" key="2">
    <source>
        <dbReference type="Proteomes" id="UP001642360"/>
    </source>
</evidence>
<dbReference type="Proteomes" id="UP001642360">
    <property type="component" value="Unassembled WGS sequence"/>
</dbReference>
<dbReference type="PANTHER" id="PTHR12265">
    <property type="entry name" value="TRANSMEMBRANE PROTEIN 53"/>
    <property type="match status" value="1"/>
</dbReference>
<name>A0ABC8U5G8_9AQUA</name>
<dbReference type="SUPFAM" id="SSF53474">
    <property type="entry name" value="alpha/beta-Hydrolases"/>
    <property type="match status" value="1"/>
</dbReference>
<dbReference type="InterPro" id="IPR029058">
    <property type="entry name" value="AB_hydrolase_fold"/>
</dbReference>
<comment type="caution">
    <text evidence="1">The sequence shown here is derived from an EMBL/GenBank/DDBJ whole genome shotgun (WGS) entry which is preliminary data.</text>
</comment>
<dbReference type="InterPro" id="IPR008547">
    <property type="entry name" value="DUF829_TMEM53"/>
</dbReference>
<accession>A0ABC8U5G8</accession>
<dbReference type="EMBL" id="CAUOFW020006946">
    <property type="protein sequence ID" value="CAK9176993.1"/>
    <property type="molecule type" value="Genomic_DNA"/>
</dbReference>